<dbReference type="SUPFAM" id="SSF52540">
    <property type="entry name" value="P-loop containing nucleoside triphosphate hydrolases"/>
    <property type="match status" value="1"/>
</dbReference>
<evidence type="ECO:0000313" key="3">
    <source>
        <dbReference type="Proteomes" id="UP000507470"/>
    </source>
</evidence>
<dbReference type="CDD" id="cd18809">
    <property type="entry name" value="SF1_C_RecD"/>
    <property type="match status" value="1"/>
</dbReference>
<dbReference type="Pfam" id="PF03372">
    <property type="entry name" value="Exo_endo_phos"/>
    <property type="match status" value="1"/>
</dbReference>
<dbReference type="InterPro" id="IPR036691">
    <property type="entry name" value="Endo/exonu/phosph_ase_sf"/>
</dbReference>
<evidence type="ECO:0000259" key="1">
    <source>
        <dbReference type="Pfam" id="PF03372"/>
    </source>
</evidence>
<gene>
    <name evidence="2" type="ORF">MCOR_14159</name>
</gene>
<feature type="domain" description="Endonuclease/exonuclease/phosphatase" evidence="1">
    <location>
        <begin position="194"/>
        <end position="368"/>
    </location>
</feature>
<dbReference type="InterPro" id="IPR027417">
    <property type="entry name" value="P-loop_NTPase"/>
</dbReference>
<dbReference type="SUPFAM" id="SSF56219">
    <property type="entry name" value="DNase I-like"/>
    <property type="match status" value="1"/>
</dbReference>
<dbReference type="EMBL" id="CACVKT020002422">
    <property type="protein sequence ID" value="CAC5377899.1"/>
    <property type="molecule type" value="Genomic_DNA"/>
</dbReference>
<dbReference type="InterPro" id="IPR005135">
    <property type="entry name" value="Endo/exonuclease/phosphatase"/>
</dbReference>
<evidence type="ECO:0000313" key="2">
    <source>
        <dbReference type="EMBL" id="CAC5377899.1"/>
    </source>
</evidence>
<dbReference type="InterPro" id="IPR051055">
    <property type="entry name" value="PIF1_helicase"/>
</dbReference>
<dbReference type="PANTHER" id="PTHR47642">
    <property type="entry name" value="ATP-DEPENDENT DNA HELICASE"/>
    <property type="match status" value="1"/>
</dbReference>
<reference evidence="2 3" key="1">
    <citation type="submission" date="2020-06" db="EMBL/GenBank/DDBJ databases">
        <authorList>
            <person name="Li R."/>
            <person name="Bekaert M."/>
        </authorList>
    </citation>
    <scope>NUCLEOTIDE SEQUENCE [LARGE SCALE GENOMIC DNA]</scope>
    <source>
        <strain evidence="3">wild</strain>
    </source>
</reference>
<dbReference type="OrthoDB" id="6152543at2759"/>
<dbReference type="Gene3D" id="3.60.10.10">
    <property type="entry name" value="Endonuclease/exonuclease/phosphatase"/>
    <property type="match status" value="1"/>
</dbReference>
<dbReference type="Proteomes" id="UP000507470">
    <property type="component" value="Unassembled WGS sequence"/>
</dbReference>
<organism evidence="2 3">
    <name type="scientific">Mytilus coruscus</name>
    <name type="common">Sea mussel</name>
    <dbReference type="NCBI Taxonomy" id="42192"/>
    <lineage>
        <taxon>Eukaryota</taxon>
        <taxon>Metazoa</taxon>
        <taxon>Spiralia</taxon>
        <taxon>Lophotrochozoa</taxon>
        <taxon>Mollusca</taxon>
        <taxon>Bivalvia</taxon>
        <taxon>Autobranchia</taxon>
        <taxon>Pteriomorphia</taxon>
        <taxon>Mytilida</taxon>
        <taxon>Mytiloidea</taxon>
        <taxon>Mytilidae</taxon>
        <taxon>Mytilinae</taxon>
        <taxon>Mytilus</taxon>
    </lineage>
</organism>
<keyword evidence="3" id="KW-1185">Reference proteome</keyword>
<dbReference type="Gene3D" id="3.40.50.300">
    <property type="entry name" value="P-loop containing nucleotide triphosphate hydrolases"/>
    <property type="match status" value="1"/>
</dbReference>
<dbReference type="PANTHER" id="PTHR47642:SF5">
    <property type="entry name" value="ATP-DEPENDENT DNA HELICASE"/>
    <property type="match status" value="1"/>
</dbReference>
<dbReference type="GO" id="GO:0003824">
    <property type="term" value="F:catalytic activity"/>
    <property type="evidence" value="ECO:0007669"/>
    <property type="project" value="InterPro"/>
</dbReference>
<sequence>MYYSFGYWSKDHAYSQYKCYGWINQRCLRAIVDFLFAYNKRPLAVLIKFDDKKVGKETTIQCRFDLSKYDTDVTPITPTETKFSLSKSKQNVHIVRTQFPLRLAWATTIHKIQGQSLDNIVVSFDKTFRDGQAYVALSRARKLEGLHLASFHPSKIRSSKHVAKEMYRIKKSMLISNPYNPLLSPDVCLKVAVFNARSAKLHFRDIIVDPVLVDADIICLSETHFQKDNLHQYNIPGYKTHFLPSHQTQHGLAIYSKQILDTKLIQESPSRNAESLHLTAQHENLYEMTFLYRSPSGNVNSFLEDLDELIPSAPVNSVVVGDFNIDPHNMSAAFGRLLEHFSTRNFTQLTSTPTTVYGTMIDLVFSSSK</sequence>
<accession>A0A6J8B5P1</accession>
<name>A0A6J8B5P1_MYTCO</name>
<proteinExistence type="predicted"/>
<dbReference type="AlphaFoldDB" id="A0A6J8B5P1"/>
<protein>
    <recommendedName>
        <fullName evidence="1">Endonuclease/exonuclease/phosphatase domain-containing protein</fullName>
    </recommendedName>
</protein>